<dbReference type="Proteomes" id="UP000789920">
    <property type="component" value="Unassembled WGS sequence"/>
</dbReference>
<protein>
    <submittedName>
        <fullName evidence="1">29560_t:CDS:1</fullName>
    </submittedName>
</protein>
<proteinExistence type="predicted"/>
<dbReference type="EMBL" id="CAJVQC010009181">
    <property type="protein sequence ID" value="CAG8601504.1"/>
    <property type="molecule type" value="Genomic_DNA"/>
</dbReference>
<gene>
    <name evidence="1" type="ORF">RPERSI_LOCUS5939</name>
</gene>
<name>A0ACA9MM62_9GLOM</name>
<reference evidence="1" key="1">
    <citation type="submission" date="2021-06" db="EMBL/GenBank/DDBJ databases">
        <authorList>
            <person name="Kallberg Y."/>
            <person name="Tangrot J."/>
            <person name="Rosling A."/>
        </authorList>
    </citation>
    <scope>NUCLEOTIDE SEQUENCE</scope>
    <source>
        <strain evidence="1">MA461A</strain>
    </source>
</reference>
<comment type="caution">
    <text evidence="1">The sequence shown here is derived from an EMBL/GenBank/DDBJ whole genome shotgun (WGS) entry which is preliminary data.</text>
</comment>
<feature type="non-terminal residue" evidence="1">
    <location>
        <position position="1"/>
    </location>
</feature>
<organism evidence="1 2">
    <name type="scientific">Racocetra persica</name>
    <dbReference type="NCBI Taxonomy" id="160502"/>
    <lineage>
        <taxon>Eukaryota</taxon>
        <taxon>Fungi</taxon>
        <taxon>Fungi incertae sedis</taxon>
        <taxon>Mucoromycota</taxon>
        <taxon>Glomeromycotina</taxon>
        <taxon>Glomeromycetes</taxon>
        <taxon>Diversisporales</taxon>
        <taxon>Gigasporaceae</taxon>
        <taxon>Racocetra</taxon>
    </lineage>
</organism>
<evidence type="ECO:0000313" key="2">
    <source>
        <dbReference type="Proteomes" id="UP000789920"/>
    </source>
</evidence>
<accession>A0ACA9MM62</accession>
<keyword evidence="2" id="KW-1185">Reference proteome</keyword>
<evidence type="ECO:0000313" key="1">
    <source>
        <dbReference type="EMBL" id="CAG8601504.1"/>
    </source>
</evidence>
<sequence length="493" mass="55658">TKGASPLREKVEAGQVIACGFDYEDAIVVNERLIKEEKLTSLFAKKYVVIRKRLKIDKKPKEEEFYPRPEISHLDEEGIVKLGSIVRENDILVSKRIPYKKQQAEELLLASILGEEAYAFMDSSFRGSGTYKEDDLEVVEICVAQKRSIEAGDKLTTRFGNKGVVGKIVSEEDMPFDENGQTIDIIFNSLSVPSRMNIEQIESIAQENGLPDYGLTKLYDGQTGLPFDQKVLVGYIYTIKLNHMVADKFNARNTGPYALVHQQPVKGRSHGGRQRFGEMERQAALAHGLCYNLNEMSGAKSDDINGRNLLRRSFLFNDQPIVDLRSNQSESFNLLLQYLRGIGFDLRAFNYQDKEVDFYKQFSKIPQNSKTLNPSTFVPEKGGPFCPEIFGPDGTNIRRWRMAHISLVCPVTNTSILKGILPHLEQLLGVSGKTIKDLIYFNSYIVLDKGNSSVLQNKQILSHKVDPELINQVLEEIIQSGEDKVKIKVLKEA</sequence>